<dbReference type="HAMAP" id="MF_01371_B">
    <property type="entry name" value="Ribosomal_uL30_B"/>
    <property type="match status" value="1"/>
</dbReference>
<keyword evidence="3 5" id="KW-0689">Ribosomal protein</keyword>
<dbReference type="GO" id="GO:0015934">
    <property type="term" value="C:large ribosomal subunit"/>
    <property type="evidence" value="ECO:0007669"/>
    <property type="project" value="InterPro"/>
</dbReference>
<reference evidence="7 8" key="1">
    <citation type="journal article" date="2014" name="Genome Announc.">
        <title>Draft genome sequences of the altered schaedler flora, a defined bacterial community from gnotobiotic mice.</title>
        <authorList>
            <person name="Wannemuehler M.J."/>
            <person name="Overstreet A.M."/>
            <person name="Ward D.V."/>
            <person name="Phillips G.J."/>
        </authorList>
    </citation>
    <scope>NUCLEOTIDE SEQUENCE [LARGE SCALE GENOMIC DNA]</scope>
    <source>
        <strain evidence="7 8">ASF492</strain>
    </source>
</reference>
<proteinExistence type="inferred from homology"/>
<keyword evidence="8" id="KW-1185">Reference proteome</keyword>
<dbReference type="Pfam" id="PF00327">
    <property type="entry name" value="Ribosomal_L30"/>
    <property type="match status" value="1"/>
</dbReference>
<dbReference type="Gene3D" id="3.30.1390.20">
    <property type="entry name" value="Ribosomal protein L30, ferredoxin-like fold domain"/>
    <property type="match status" value="1"/>
</dbReference>
<sequence>MAEKMLKVTLIRSKIGAVPRNRKIIEAMGFHKLNQTKTFPDNAATQGALRKIAPYVKVEEA</sequence>
<evidence type="ECO:0000256" key="5">
    <source>
        <dbReference type="HAMAP-Rule" id="MF_01371"/>
    </source>
</evidence>
<dbReference type="PIRSF" id="PIRSF002211">
    <property type="entry name" value="Ribosomal_L30_bac-type"/>
    <property type="match status" value="1"/>
</dbReference>
<evidence type="ECO:0000313" key="7">
    <source>
        <dbReference type="EMBL" id="EMZ28802.1"/>
    </source>
</evidence>
<dbReference type="STRING" id="1235802.C823_01829"/>
<evidence type="ECO:0000259" key="6">
    <source>
        <dbReference type="Pfam" id="PF00327"/>
    </source>
</evidence>
<comment type="subunit">
    <text evidence="2 5">Part of the 50S ribosomal subunit.</text>
</comment>
<dbReference type="PATRIC" id="fig|1235802.3.peg.1937"/>
<evidence type="ECO:0000256" key="3">
    <source>
        <dbReference type="ARBA" id="ARBA00022980"/>
    </source>
</evidence>
<dbReference type="InterPro" id="IPR016082">
    <property type="entry name" value="Ribosomal_uL30_ferredoxin-like"/>
</dbReference>
<keyword evidence="4 5" id="KW-0687">Ribonucleoprotein</keyword>
<dbReference type="OrthoDB" id="9812790at2"/>
<evidence type="ECO:0000256" key="1">
    <source>
        <dbReference type="ARBA" id="ARBA00007594"/>
    </source>
</evidence>
<dbReference type="eggNOG" id="COG1841">
    <property type="taxonomic scope" value="Bacteria"/>
</dbReference>
<dbReference type="SUPFAM" id="SSF55129">
    <property type="entry name" value="Ribosomal protein L30p/L7e"/>
    <property type="match status" value="1"/>
</dbReference>
<evidence type="ECO:0000313" key="8">
    <source>
        <dbReference type="Proteomes" id="UP000012589"/>
    </source>
</evidence>
<evidence type="ECO:0000256" key="4">
    <source>
        <dbReference type="ARBA" id="ARBA00023274"/>
    </source>
</evidence>
<dbReference type="AlphaFoldDB" id="N2AHB4"/>
<organism evidence="7 8">
    <name type="scientific">Eubacterium plexicaudatum ASF492</name>
    <dbReference type="NCBI Taxonomy" id="1235802"/>
    <lineage>
        <taxon>Bacteria</taxon>
        <taxon>Bacillati</taxon>
        <taxon>Bacillota</taxon>
        <taxon>Clostridia</taxon>
        <taxon>Eubacteriales</taxon>
        <taxon>Eubacteriaceae</taxon>
        <taxon>Eubacterium</taxon>
    </lineage>
</organism>
<protein>
    <recommendedName>
        <fullName evidence="5">Large ribosomal subunit protein uL30</fullName>
    </recommendedName>
</protein>
<gene>
    <name evidence="5" type="primary">rpmD</name>
    <name evidence="7" type="ORF">C823_01829</name>
</gene>
<comment type="caution">
    <text evidence="7">The sequence shown here is derived from an EMBL/GenBank/DDBJ whole genome shotgun (WGS) entry which is preliminary data.</text>
</comment>
<comment type="similarity">
    <text evidence="1 5">Belongs to the universal ribosomal protein uL30 family.</text>
</comment>
<dbReference type="NCBIfam" id="TIGR01308">
    <property type="entry name" value="rpmD_bact"/>
    <property type="match status" value="1"/>
</dbReference>
<dbReference type="GO" id="GO:0003735">
    <property type="term" value="F:structural constituent of ribosome"/>
    <property type="evidence" value="ECO:0007669"/>
    <property type="project" value="InterPro"/>
</dbReference>
<evidence type="ECO:0000256" key="2">
    <source>
        <dbReference type="ARBA" id="ARBA00011838"/>
    </source>
</evidence>
<name>N2AHB4_9FIRM</name>
<dbReference type="InterPro" id="IPR005996">
    <property type="entry name" value="Ribosomal_uL30_bac-type"/>
</dbReference>
<feature type="domain" description="Large ribosomal subunit protein uL30-like ferredoxin-like fold" evidence="6">
    <location>
        <begin position="6"/>
        <end position="56"/>
    </location>
</feature>
<accession>N2AHB4</accession>
<dbReference type="EMBL" id="AQFT01000057">
    <property type="protein sequence ID" value="EMZ28802.1"/>
    <property type="molecule type" value="Genomic_DNA"/>
</dbReference>
<dbReference type="Proteomes" id="UP000012589">
    <property type="component" value="Unassembled WGS sequence"/>
</dbReference>
<dbReference type="GO" id="GO:0006412">
    <property type="term" value="P:translation"/>
    <property type="evidence" value="ECO:0007669"/>
    <property type="project" value="UniProtKB-UniRule"/>
</dbReference>
<dbReference type="HOGENOM" id="CLU_131047_2_1_9"/>
<dbReference type="InterPro" id="IPR036919">
    <property type="entry name" value="Ribo_uL30_ferredoxin-like_sf"/>
</dbReference>
<dbReference type="CDD" id="cd00355">
    <property type="entry name" value="Ribosomal_L30_like"/>
    <property type="match status" value="1"/>
</dbReference>